<feature type="coiled-coil region" evidence="1">
    <location>
        <begin position="144"/>
        <end position="178"/>
    </location>
</feature>
<keyword evidence="2" id="KW-0812">Transmembrane</keyword>
<dbReference type="GO" id="GO:0015562">
    <property type="term" value="F:efflux transmembrane transporter activity"/>
    <property type="evidence" value="ECO:0007669"/>
    <property type="project" value="TreeGrafter"/>
</dbReference>
<feature type="transmembrane region" description="Helical" evidence="2">
    <location>
        <begin position="20"/>
        <end position="43"/>
    </location>
</feature>
<keyword evidence="4" id="KW-1185">Reference proteome</keyword>
<gene>
    <name evidence="3" type="ORF">EHS13_07250</name>
</gene>
<accession>A0A6B8RFI1</accession>
<keyword evidence="2" id="KW-0472">Membrane</keyword>
<dbReference type="KEGG" id="ppsc:EHS13_07250"/>
<proteinExistence type="predicted"/>
<dbReference type="Gene3D" id="1.10.287.470">
    <property type="entry name" value="Helix hairpin bin"/>
    <property type="match status" value="1"/>
</dbReference>
<sequence length="378" mass="41269">MELEVNEQSESRKKRKIRIIAGLFFGMLLLFTFFSNTLLSLTLPKVQTSQASAGSLNHSIEGSGTLIPLQSVELNDQSGWKVKSILVKNGDSVVKGQALITFDSKTTELQIANEQTSLKQQKLQLDGLFDSYIDASKNGDPLMIKAAKRAVDIQKLEIEAHERNIQASQTELQNNRQILAPFAGVVTQINATEGVPAPQINVSNTSKGFSLTIQLAADNVSLLSLGEKLEVAVKMGQELKLLDGAITEIEDNQAADEPVALTDESTKAPSKKVKIRLQDAGLKGGEIGSIKLQRAIPTEKETVLVSRSAIHEDQSGKYVYVLEERKGTLGNGFYVHKSYIKTADSTESVSAVVEGIFQMDEIIMESSEPLQDGQRVRI</sequence>
<protein>
    <submittedName>
        <fullName evidence="3">Biotin/lipoyl-binding protein</fullName>
    </submittedName>
</protein>
<dbReference type="EMBL" id="CP034235">
    <property type="protein sequence ID" value="QGQ94697.1"/>
    <property type="molecule type" value="Genomic_DNA"/>
</dbReference>
<keyword evidence="2" id="KW-1133">Transmembrane helix</keyword>
<dbReference type="RefSeq" id="WP_155699703.1">
    <property type="nucleotide sequence ID" value="NZ_CP034235.1"/>
</dbReference>
<reference evidence="4" key="1">
    <citation type="submission" date="2018-11" db="EMBL/GenBank/DDBJ databases">
        <title>Complete genome sequence of Paenibacillus sp. ML311-T8.</title>
        <authorList>
            <person name="Nam Y.-D."/>
            <person name="Kang J."/>
            <person name="Chung W.-H."/>
            <person name="Park Y.S."/>
        </authorList>
    </citation>
    <scope>NUCLEOTIDE SEQUENCE [LARGE SCALE GENOMIC DNA]</scope>
    <source>
        <strain evidence="4">ML311-T8</strain>
    </source>
</reference>
<dbReference type="GO" id="GO:1990281">
    <property type="term" value="C:efflux pump complex"/>
    <property type="evidence" value="ECO:0007669"/>
    <property type="project" value="TreeGrafter"/>
</dbReference>
<name>A0A6B8RFI1_9BACL</name>
<dbReference type="Gene3D" id="2.40.50.100">
    <property type="match status" value="1"/>
</dbReference>
<dbReference type="AlphaFoldDB" id="A0A6B8RFI1"/>
<organism evidence="3 4">
    <name type="scientific">Paenibacillus psychroresistens</name>
    <dbReference type="NCBI Taxonomy" id="1778678"/>
    <lineage>
        <taxon>Bacteria</taxon>
        <taxon>Bacillati</taxon>
        <taxon>Bacillota</taxon>
        <taxon>Bacilli</taxon>
        <taxon>Bacillales</taxon>
        <taxon>Paenibacillaceae</taxon>
        <taxon>Paenibacillus</taxon>
    </lineage>
</organism>
<dbReference type="OrthoDB" id="2593087at2"/>
<dbReference type="SUPFAM" id="SSF111369">
    <property type="entry name" value="HlyD-like secretion proteins"/>
    <property type="match status" value="1"/>
</dbReference>
<dbReference type="PANTHER" id="PTHR30469:SF33">
    <property type="entry name" value="SLR1207 PROTEIN"/>
    <property type="match status" value="1"/>
</dbReference>
<dbReference type="Proteomes" id="UP000426246">
    <property type="component" value="Chromosome"/>
</dbReference>
<dbReference type="PANTHER" id="PTHR30469">
    <property type="entry name" value="MULTIDRUG RESISTANCE PROTEIN MDTA"/>
    <property type="match status" value="1"/>
</dbReference>
<keyword evidence="1" id="KW-0175">Coiled coil</keyword>
<evidence type="ECO:0000313" key="4">
    <source>
        <dbReference type="Proteomes" id="UP000426246"/>
    </source>
</evidence>
<evidence type="ECO:0000256" key="2">
    <source>
        <dbReference type="SAM" id="Phobius"/>
    </source>
</evidence>
<dbReference type="Gene3D" id="2.40.420.20">
    <property type="match status" value="1"/>
</dbReference>
<evidence type="ECO:0000256" key="1">
    <source>
        <dbReference type="SAM" id="Coils"/>
    </source>
</evidence>
<evidence type="ECO:0000313" key="3">
    <source>
        <dbReference type="EMBL" id="QGQ94697.1"/>
    </source>
</evidence>